<dbReference type="EMBL" id="JAEMWZ010000239">
    <property type="protein sequence ID" value="KAG7129903.1"/>
    <property type="molecule type" value="Genomic_DNA"/>
</dbReference>
<reference evidence="3" key="1">
    <citation type="journal article" date="2021" name="Mol. Plant Pathol.">
        <title>A 20-kb lineage-specific genomic region tames virulence in pathogenic amphidiploid Verticillium longisporum.</title>
        <authorList>
            <person name="Harting R."/>
            <person name="Starke J."/>
            <person name="Kusch H."/>
            <person name="Poggeler S."/>
            <person name="Maurus I."/>
            <person name="Schluter R."/>
            <person name="Landesfeind M."/>
            <person name="Bulla I."/>
            <person name="Nowrousian M."/>
            <person name="de Jonge R."/>
            <person name="Stahlhut G."/>
            <person name="Hoff K.J."/>
            <person name="Asshauer K.P."/>
            <person name="Thurmer A."/>
            <person name="Stanke M."/>
            <person name="Daniel R."/>
            <person name="Morgenstern B."/>
            <person name="Thomma B.P.H.J."/>
            <person name="Kronstad J.W."/>
            <person name="Braus-Stromeyer S.A."/>
            <person name="Braus G.H."/>
        </authorList>
    </citation>
    <scope>NUCLEOTIDE SEQUENCE</scope>
    <source>
        <strain evidence="3">Vl32</strain>
    </source>
</reference>
<feature type="compositionally biased region" description="Basic and acidic residues" evidence="2">
    <location>
        <begin position="196"/>
        <end position="208"/>
    </location>
</feature>
<protein>
    <recommendedName>
        <fullName evidence="5">SWI5-dependent HO expression protein 3</fullName>
    </recommendedName>
</protein>
<dbReference type="Proteomes" id="UP000689129">
    <property type="component" value="Unassembled WGS sequence"/>
</dbReference>
<proteinExistence type="predicted"/>
<evidence type="ECO:0000256" key="1">
    <source>
        <dbReference type="SAM" id="Coils"/>
    </source>
</evidence>
<gene>
    <name evidence="3" type="ORF">HYQ45_011101</name>
</gene>
<sequence>MYTSKQPRPSNCSSRLDTPYYYCSTDRLLQPCIISHYLCNSARFPTRLGLLQKYQKPRCSTKSLDQSDLTPKHKDYFRLSSQSDRSAPSSSGAAAEPIPTPISNSMISRRSPLPSKYTSPSHEDTQRMHQTIRTVPSFETPSDSSTTSSPRNSAFSSSVNSNASAASMSSSQDRVSSVKLKQGNGGWANSSTMHDTPQRRDSPKRDDHSPDDELAVGGMESPGPPGQAGWDSTIGKAGLGKTGRVINKLVSDNDSLKRDIKIEQLRAEEAKQAAKLVEDKMERLISDYESRLLEANVNKTLLARKERQVESLSATVDQEKRRAVDALERERGWRDEMEKMRLASTRQVDEAGAHAALMEGRYNAIASHWNNQGDEVKKAHLKLRSEIAGLVEERRRDDEKITTLRDLCDQQDGNIRELKRQRDEIEATFLAYKDEQEEALHSIKTNAAAREAEQEAMLKETREVLAKLKWALNVKENVAGAG</sequence>
<dbReference type="AlphaFoldDB" id="A0A8I2ZHJ7"/>
<name>A0A8I2ZHJ7_VERLO</name>
<feature type="coiled-coil region" evidence="1">
    <location>
        <begin position="253"/>
        <end position="329"/>
    </location>
</feature>
<accession>A0A8I2ZHJ7</accession>
<feature type="coiled-coil region" evidence="1">
    <location>
        <begin position="401"/>
        <end position="438"/>
    </location>
</feature>
<keyword evidence="1" id="KW-0175">Coiled coil</keyword>
<evidence type="ECO:0000256" key="2">
    <source>
        <dbReference type="SAM" id="MobiDB-lite"/>
    </source>
</evidence>
<dbReference type="OrthoDB" id="3918393at2759"/>
<evidence type="ECO:0008006" key="5">
    <source>
        <dbReference type="Google" id="ProtNLM"/>
    </source>
</evidence>
<feature type="region of interest" description="Disordered" evidence="2">
    <location>
        <begin position="79"/>
        <end position="237"/>
    </location>
</feature>
<comment type="caution">
    <text evidence="3">The sequence shown here is derived from an EMBL/GenBank/DDBJ whole genome shotgun (WGS) entry which is preliminary data.</text>
</comment>
<feature type="compositionally biased region" description="Low complexity" evidence="2">
    <location>
        <begin position="136"/>
        <end position="178"/>
    </location>
</feature>
<evidence type="ECO:0000313" key="4">
    <source>
        <dbReference type="Proteomes" id="UP000689129"/>
    </source>
</evidence>
<feature type="compositionally biased region" description="Low complexity" evidence="2">
    <location>
        <begin position="80"/>
        <end position="95"/>
    </location>
</feature>
<evidence type="ECO:0000313" key="3">
    <source>
        <dbReference type="EMBL" id="KAG7129903.1"/>
    </source>
</evidence>
<organism evidence="3 4">
    <name type="scientific">Verticillium longisporum</name>
    <name type="common">Verticillium dahliae var. longisporum</name>
    <dbReference type="NCBI Taxonomy" id="100787"/>
    <lineage>
        <taxon>Eukaryota</taxon>
        <taxon>Fungi</taxon>
        <taxon>Dikarya</taxon>
        <taxon>Ascomycota</taxon>
        <taxon>Pezizomycotina</taxon>
        <taxon>Sordariomycetes</taxon>
        <taxon>Hypocreomycetidae</taxon>
        <taxon>Glomerellales</taxon>
        <taxon>Plectosphaerellaceae</taxon>
        <taxon>Verticillium</taxon>
    </lineage>
</organism>